<dbReference type="KEGG" id="pabs:JIR001_27830"/>
<reference evidence="9" key="1">
    <citation type="journal article" date="2013" name="Int. J. Syst. Evol. Microbiol.">
        <title>Polycladomyces abyssicola gen. nov., sp. nov., a thermophilic filamentous bacterium isolated from hemipelagic sediment.</title>
        <authorList>
            <person name="Tsubouchi T."/>
            <person name="Shimane Y."/>
            <person name="Mori K."/>
            <person name="Usui K."/>
            <person name="Hiraki T."/>
            <person name="Tame A."/>
            <person name="Uematsu K."/>
            <person name="Maruyama T."/>
            <person name="Hatada Y."/>
        </authorList>
    </citation>
    <scope>NUCLEOTIDE SEQUENCE</scope>
    <source>
        <strain evidence="9">JIR-001</strain>
    </source>
</reference>
<evidence type="ECO:0000313" key="10">
    <source>
        <dbReference type="Proteomes" id="UP000677436"/>
    </source>
</evidence>
<dbReference type="InterPro" id="IPR016163">
    <property type="entry name" value="Ald_DH_C"/>
</dbReference>
<dbReference type="InterPro" id="IPR016161">
    <property type="entry name" value="Ald_DH/histidinol_DH"/>
</dbReference>
<dbReference type="NCBIfam" id="NF002852">
    <property type="entry name" value="PRK03137.1"/>
    <property type="match status" value="1"/>
</dbReference>
<dbReference type="GO" id="GO:0003842">
    <property type="term" value="F:L-glutamate gamma-semialdehyde dehydrogenase activity"/>
    <property type="evidence" value="ECO:0007669"/>
    <property type="project" value="UniProtKB-UniRule"/>
</dbReference>
<sequence>MVVEFRNEPFTDFSKEENRRAFEEALAKVESELGREYDLIIGGERIKTEEKYHSINPSNLDQVVGYTSKGTEEHAEKAIQVAAKTFETWKKVSPEARARILFKAASILRRKKHEFSAWMVFEAGKSWPEADADTAEAIDFMEFYGREMIRLSERQPLTRIPGEDNELTYIPLGVGIIIPPWNFPLAIMVGMTTSAIVAGNTVVLKPAGPTTVIAAKFMEILEEAGLPAGVVNFVPGSGPVVGEYLVKHPLARFISFTGSRDVGLRINELAAKRAKGQKWIKRVIAEMGGKDSIIVDKEADLDLAAQAIVTSAFGFSGQKCSACSRAIVHQDVYDEVLAKVTERVKNLKVAEAREFGIDMGPVIDENAYKKILEYIEIGKQEGRLVIGGGKAEGNGYFIQPTIFADVDPNARIAQEEIFGPVVAFIKAKDFDHALEIANNTEYGLTGAVISRNRANLEKAREEFHVGNLYFNRKCTGALVGVHPFGGFNMSGTDSKAGGRDYLLLFTQAKVVSELF</sequence>
<dbReference type="PANTHER" id="PTHR42862">
    <property type="entry name" value="DELTA-1-PYRROLINE-5-CARBOXYLATE DEHYDROGENASE 1, ISOFORM A-RELATED"/>
    <property type="match status" value="1"/>
</dbReference>
<dbReference type="AlphaFoldDB" id="A0A8D5UGU7"/>
<comment type="similarity">
    <text evidence="6">Belongs to the aldehyde dehydrogenase family. RocA subfamily.</text>
</comment>
<keyword evidence="10" id="KW-1185">Reference proteome</keyword>
<keyword evidence="4" id="KW-0520">NAD</keyword>
<organism evidence="9 10">
    <name type="scientific">Polycladomyces abyssicola</name>
    <dbReference type="NCBI Taxonomy" id="1125966"/>
    <lineage>
        <taxon>Bacteria</taxon>
        <taxon>Bacillati</taxon>
        <taxon>Bacillota</taxon>
        <taxon>Bacilli</taxon>
        <taxon>Bacillales</taxon>
        <taxon>Thermoactinomycetaceae</taxon>
        <taxon>Polycladomyces</taxon>
    </lineage>
</organism>
<dbReference type="GO" id="GO:0010133">
    <property type="term" value="P:L-proline catabolic process to L-glutamate"/>
    <property type="evidence" value="ECO:0007669"/>
    <property type="project" value="TreeGrafter"/>
</dbReference>
<protein>
    <recommendedName>
        <fullName evidence="2 7">L-glutamate gamma-semialdehyde dehydrogenase</fullName>
        <ecNumber evidence="2 7">1.2.1.88</ecNumber>
    </recommendedName>
</protein>
<keyword evidence="3" id="KW-0560">Oxidoreductase</keyword>
<dbReference type="InterPro" id="IPR050485">
    <property type="entry name" value="Proline_metab_enzyme"/>
</dbReference>
<dbReference type="InterPro" id="IPR005932">
    <property type="entry name" value="RocA"/>
</dbReference>
<dbReference type="GO" id="GO:0004657">
    <property type="term" value="F:proline dehydrogenase activity"/>
    <property type="evidence" value="ECO:0007669"/>
    <property type="project" value="UniProtKB-ARBA"/>
</dbReference>
<dbReference type="NCBIfam" id="TIGR01237">
    <property type="entry name" value="D1pyr5carbox2"/>
    <property type="match status" value="1"/>
</dbReference>
<evidence type="ECO:0000256" key="3">
    <source>
        <dbReference type="ARBA" id="ARBA00023002"/>
    </source>
</evidence>
<dbReference type="SUPFAM" id="SSF53720">
    <property type="entry name" value="ALDH-like"/>
    <property type="match status" value="1"/>
</dbReference>
<evidence type="ECO:0000256" key="7">
    <source>
        <dbReference type="NCBIfam" id="TIGR01237"/>
    </source>
</evidence>
<dbReference type="EMBL" id="AP024601">
    <property type="protein sequence ID" value="BCU83000.1"/>
    <property type="molecule type" value="Genomic_DNA"/>
</dbReference>
<evidence type="ECO:0000256" key="4">
    <source>
        <dbReference type="ARBA" id="ARBA00023027"/>
    </source>
</evidence>
<dbReference type="RefSeq" id="WP_212773277.1">
    <property type="nucleotide sequence ID" value="NZ_AP024601.1"/>
</dbReference>
<evidence type="ECO:0000256" key="6">
    <source>
        <dbReference type="ARBA" id="ARBA00061617"/>
    </source>
</evidence>
<dbReference type="PANTHER" id="PTHR42862:SF1">
    <property type="entry name" value="DELTA-1-PYRROLINE-5-CARBOXYLATE DEHYDROGENASE 2, ISOFORM A-RELATED"/>
    <property type="match status" value="1"/>
</dbReference>
<name>A0A8D5UGU7_9BACL</name>
<dbReference type="EC" id="1.2.1.88" evidence="2 7"/>
<dbReference type="FunFam" id="3.40.605.10:FF:000045">
    <property type="entry name" value="1-pyrroline-5-carboxylate dehydrogenase 1"/>
    <property type="match status" value="1"/>
</dbReference>
<dbReference type="InterPro" id="IPR015590">
    <property type="entry name" value="Aldehyde_DH_dom"/>
</dbReference>
<dbReference type="Proteomes" id="UP000677436">
    <property type="component" value="Chromosome"/>
</dbReference>
<dbReference type="FunFam" id="3.40.309.10:FF:000005">
    <property type="entry name" value="1-pyrroline-5-carboxylate dehydrogenase 1"/>
    <property type="match status" value="1"/>
</dbReference>
<dbReference type="CDD" id="cd07124">
    <property type="entry name" value="ALDH_PutA-P5CDH-RocA"/>
    <property type="match status" value="1"/>
</dbReference>
<comment type="catalytic activity">
    <reaction evidence="5">
        <text>L-glutamate 5-semialdehyde + NAD(+) + H2O = L-glutamate + NADH + 2 H(+)</text>
        <dbReference type="Rhea" id="RHEA:30235"/>
        <dbReference type="ChEBI" id="CHEBI:15377"/>
        <dbReference type="ChEBI" id="CHEBI:15378"/>
        <dbReference type="ChEBI" id="CHEBI:29985"/>
        <dbReference type="ChEBI" id="CHEBI:57540"/>
        <dbReference type="ChEBI" id="CHEBI:57945"/>
        <dbReference type="ChEBI" id="CHEBI:58066"/>
        <dbReference type="EC" id="1.2.1.88"/>
    </reaction>
</comment>
<proteinExistence type="inferred from homology"/>
<accession>A0A8D5UGU7</accession>
<gene>
    <name evidence="9" type="primary">rocA</name>
    <name evidence="9" type="ORF">JIR001_27830</name>
</gene>
<feature type="domain" description="Aldehyde dehydrogenase" evidence="8">
    <location>
        <begin position="49"/>
        <end position="511"/>
    </location>
</feature>
<dbReference type="Gene3D" id="3.40.309.10">
    <property type="entry name" value="Aldehyde Dehydrogenase, Chain A, domain 2"/>
    <property type="match status" value="1"/>
</dbReference>
<evidence type="ECO:0000259" key="8">
    <source>
        <dbReference type="Pfam" id="PF00171"/>
    </source>
</evidence>
<dbReference type="InterPro" id="IPR016162">
    <property type="entry name" value="Ald_DH_N"/>
</dbReference>
<dbReference type="Pfam" id="PF00171">
    <property type="entry name" value="Aldedh"/>
    <property type="match status" value="1"/>
</dbReference>
<comment type="pathway">
    <text evidence="1">Amino-acid degradation; L-proline degradation into L-glutamate; L-glutamate from L-proline: step 2/2.</text>
</comment>
<evidence type="ECO:0000256" key="5">
    <source>
        <dbReference type="ARBA" id="ARBA00048142"/>
    </source>
</evidence>
<dbReference type="PROSITE" id="PS00070">
    <property type="entry name" value="ALDEHYDE_DEHYDR_CYS"/>
    <property type="match status" value="1"/>
</dbReference>
<dbReference type="Gene3D" id="3.40.605.10">
    <property type="entry name" value="Aldehyde Dehydrogenase, Chain A, domain 1"/>
    <property type="match status" value="1"/>
</dbReference>
<dbReference type="GO" id="GO:0009898">
    <property type="term" value="C:cytoplasmic side of plasma membrane"/>
    <property type="evidence" value="ECO:0007669"/>
    <property type="project" value="TreeGrafter"/>
</dbReference>
<evidence type="ECO:0000256" key="1">
    <source>
        <dbReference type="ARBA" id="ARBA00004786"/>
    </source>
</evidence>
<dbReference type="InterPro" id="IPR016160">
    <property type="entry name" value="Ald_DH_CS_CYS"/>
</dbReference>
<reference evidence="9" key="2">
    <citation type="journal article" date="2021" name="Microbiol. Resour. Announc.">
        <title>Complete Genome Sequence of Polycladomyces abyssicola JIR-001T, Isolated from Hemipelagic Sediment in Deep Seawater.</title>
        <authorList>
            <person name="Tsubouchi T."/>
            <person name="Kaneko Y."/>
        </authorList>
    </citation>
    <scope>NUCLEOTIDE SEQUENCE</scope>
    <source>
        <strain evidence="9">JIR-001</strain>
    </source>
</reference>
<evidence type="ECO:0000313" key="9">
    <source>
        <dbReference type="EMBL" id="BCU83000.1"/>
    </source>
</evidence>
<evidence type="ECO:0000256" key="2">
    <source>
        <dbReference type="ARBA" id="ARBA00012884"/>
    </source>
</evidence>